<dbReference type="OrthoDB" id="9801912at2"/>
<dbReference type="SUPFAM" id="SSF53850">
    <property type="entry name" value="Periplasmic binding protein-like II"/>
    <property type="match status" value="1"/>
</dbReference>
<comment type="similarity">
    <text evidence="2">Belongs to the bacterial solute-binding protein 5 family.</text>
</comment>
<evidence type="ECO:0000313" key="12">
    <source>
        <dbReference type="Proteomes" id="UP000234951"/>
    </source>
</evidence>
<dbReference type="Gene3D" id="3.10.105.10">
    <property type="entry name" value="Dipeptide-binding Protein, Domain 3"/>
    <property type="match status" value="1"/>
</dbReference>
<dbReference type="GO" id="GO:0015833">
    <property type="term" value="P:peptide transport"/>
    <property type="evidence" value="ECO:0007669"/>
    <property type="project" value="UniProtKB-KW"/>
</dbReference>
<dbReference type="Gene3D" id="3.40.190.10">
    <property type="entry name" value="Periplasmic binding protein-like II"/>
    <property type="match status" value="1"/>
</dbReference>
<feature type="region of interest" description="Disordered" evidence="8">
    <location>
        <begin position="13"/>
        <end position="32"/>
    </location>
</feature>
<evidence type="ECO:0000256" key="5">
    <source>
        <dbReference type="ARBA" id="ARBA00022856"/>
    </source>
</evidence>
<reference evidence="11 13" key="2">
    <citation type="submission" date="2017-12" db="EMBL/GenBank/DDBJ databases">
        <title>Comparative Functional Genomics of Dry Heat Resistant strains isolated from the Viking Spacecraft.</title>
        <authorList>
            <person name="Seuylemezian A."/>
            <person name="Cooper K."/>
            <person name="Vaishampayan P."/>
        </authorList>
    </citation>
    <scope>NUCLEOTIDE SEQUENCE [LARGE SCALE GENOMIC DNA]</scope>
    <source>
        <strain evidence="11 13">ATCC 29669</strain>
    </source>
</reference>
<dbReference type="Pfam" id="PF00496">
    <property type="entry name" value="SBP_bac_5"/>
    <property type="match status" value="1"/>
</dbReference>
<dbReference type="PANTHER" id="PTHR30290">
    <property type="entry name" value="PERIPLASMIC BINDING COMPONENT OF ABC TRANSPORTER"/>
    <property type="match status" value="1"/>
</dbReference>
<evidence type="ECO:0000313" key="11">
    <source>
        <dbReference type="EMBL" id="PLR98064.1"/>
    </source>
</evidence>
<dbReference type="EMBL" id="PGVA01000028">
    <property type="protein sequence ID" value="PLR82233.1"/>
    <property type="molecule type" value="Genomic_DNA"/>
</dbReference>
<organism evidence="10 12">
    <name type="scientific">Bacillus canaveralius</name>
    <dbReference type="NCBI Taxonomy" id="1403243"/>
    <lineage>
        <taxon>Bacteria</taxon>
        <taxon>Bacillati</taxon>
        <taxon>Bacillota</taxon>
        <taxon>Bacilli</taxon>
        <taxon>Bacillales</taxon>
        <taxon>Bacillaceae</taxon>
        <taxon>Bacillus</taxon>
    </lineage>
</organism>
<dbReference type="InterPro" id="IPR039424">
    <property type="entry name" value="SBP_5"/>
</dbReference>
<keyword evidence="6" id="KW-0564">Palmitate</keyword>
<evidence type="ECO:0000313" key="13">
    <source>
        <dbReference type="Proteomes" id="UP000235114"/>
    </source>
</evidence>
<sequence>MIGLLSACNFSGSNNNSSNSTSDANNASQKDSEQTLNVVAIDEIASLDVVKAHDTVSGVVIANTTEGLYSIDKNHEPVLAAASEHEISEDGLIHTFTIRDNVWSNGESVTAHDFEYSWKRTFQNVGYYTYSFANAKILNAQEIMDGEKSPDELGIEATDDKTLVITLSGPSPLLNYSLAFTAFFPVNQAFVESVGEEAYGTEFDKVIYNGPFTLTDWKHDQGWQYKKNPDYRDADNVKLTEINVDVVKEESTTVNLYETGDVDLIEITSAFIDKYKNDPNYSAQVTAGLSFLRFNHGNEALSNENIRRSLDLGWEKKALTDVILKNGSVPTYYLVPDIAKSPSGETFRSLNGDFKGTVEEAQEFFKTGLGEIGKNAIELNLLTADETDSKATAEYLKDQWETNLDGLTVNIVVQPFQRRLELEKAIDYDISISSYIPSSADPLNYLDMWVTGKSFNRMGYSNPDYDGLVNQAWNELDEEKRYELMLEAERMLFEEDAAIGPMYQDATAIISKPYVKDVIHHPTLPQYDYKWAYIEGK</sequence>
<dbReference type="PANTHER" id="PTHR30290:SF10">
    <property type="entry name" value="PERIPLASMIC OLIGOPEPTIDE-BINDING PROTEIN-RELATED"/>
    <property type="match status" value="1"/>
</dbReference>
<evidence type="ECO:0000256" key="6">
    <source>
        <dbReference type="ARBA" id="ARBA00023139"/>
    </source>
</evidence>
<dbReference type="GO" id="GO:0030288">
    <property type="term" value="C:outer membrane-bounded periplasmic space"/>
    <property type="evidence" value="ECO:0007669"/>
    <property type="project" value="UniProtKB-ARBA"/>
</dbReference>
<protein>
    <submittedName>
        <fullName evidence="10">Peptide ABC transporter substrate-binding protein</fullName>
    </submittedName>
</protein>
<comment type="caution">
    <text evidence="10">The sequence shown here is derived from an EMBL/GenBank/DDBJ whole genome shotgun (WGS) entry which is preliminary data.</text>
</comment>
<evidence type="ECO:0000256" key="1">
    <source>
        <dbReference type="ARBA" id="ARBA00004193"/>
    </source>
</evidence>
<keyword evidence="3" id="KW-0813">Transport</keyword>
<dbReference type="FunFam" id="3.10.105.10:FF:000001">
    <property type="entry name" value="Oligopeptide ABC transporter, oligopeptide-binding protein"/>
    <property type="match status" value="1"/>
</dbReference>
<dbReference type="Proteomes" id="UP000235114">
    <property type="component" value="Unassembled WGS sequence"/>
</dbReference>
<accession>A0A2N5GL34</accession>
<dbReference type="CDD" id="cd08504">
    <property type="entry name" value="PBP2_OppA"/>
    <property type="match status" value="1"/>
</dbReference>
<keyword evidence="5" id="KW-0653">Protein transport</keyword>
<dbReference type="InterPro" id="IPR000914">
    <property type="entry name" value="SBP_5_dom"/>
</dbReference>
<dbReference type="Proteomes" id="UP000234951">
    <property type="component" value="Unassembled WGS sequence"/>
</dbReference>
<evidence type="ECO:0000256" key="7">
    <source>
        <dbReference type="ARBA" id="ARBA00023288"/>
    </source>
</evidence>
<evidence type="ECO:0000256" key="4">
    <source>
        <dbReference type="ARBA" id="ARBA00022729"/>
    </source>
</evidence>
<evidence type="ECO:0000313" key="10">
    <source>
        <dbReference type="EMBL" id="PLR82233.1"/>
    </source>
</evidence>
<keyword evidence="13" id="KW-1185">Reference proteome</keyword>
<evidence type="ECO:0000256" key="2">
    <source>
        <dbReference type="ARBA" id="ARBA00005695"/>
    </source>
</evidence>
<keyword evidence="7" id="KW-0449">Lipoprotein</keyword>
<feature type="compositionally biased region" description="Low complexity" evidence="8">
    <location>
        <begin position="13"/>
        <end position="28"/>
    </location>
</feature>
<reference evidence="10 12" key="1">
    <citation type="submission" date="2017-11" db="EMBL/GenBank/DDBJ databases">
        <title>Comparitive Functional Genomics of Dry Heat Resistant strains isolated from the Viking Spacecraft.</title>
        <authorList>
            <person name="Seuylemezian A."/>
            <person name="Cooper K."/>
            <person name="Vaishampayan P."/>
        </authorList>
    </citation>
    <scope>NUCLEOTIDE SEQUENCE [LARGE SCALE GENOMIC DNA]</scope>
    <source>
        <strain evidence="10 12">M4.6</strain>
    </source>
</reference>
<dbReference type="EMBL" id="PGVD01000025">
    <property type="protein sequence ID" value="PLR98064.1"/>
    <property type="molecule type" value="Genomic_DNA"/>
</dbReference>
<evidence type="ECO:0000256" key="8">
    <source>
        <dbReference type="SAM" id="MobiDB-lite"/>
    </source>
</evidence>
<evidence type="ECO:0000256" key="3">
    <source>
        <dbReference type="ARBA" id="ARBA00022448"/>
    </source>
</evidence>
<gene>
    <name evidence="10" type="ORF">CU635_13005</name>
    <name evidence="11" type="ORF">CVD25_09335</name>
</gene>
<proteinExistence type="inferred from homology"/>
<comment type="subcellular location">
    <subcellularLocation>
        <location evidence="1">Cell membrane</location>
        <topology evidence="1">Lipid-anchor</topology>
    </subcellularLocation>
</comment>
<dbReference type="GO" id="GO:0043190">
    <property type="term" value="C:ATP-binding cassette (ABC) transporter complex"/>
    <property type="evidence" value="ECO:0007669"/>
    <property type="project" value="InterPro"/>
</dbReference>
<keyword evidence="4" id="KW-0732">Signal</keyword>
<feature type="domain" description="Solute-binding protein family 5" evidence="9">
    <location>
        <begin position="77"/>
        <end position="454"/>
    </location>
</feature>
<dbReference type="Gene3D" id="3.90.76.10">
    <property type="entry name" value="Dipeptide-binding Protein, Domain 1"/>
    <property type="match status" value="1"/>
</dbReference>
<dbReference type="PIRSF" id="PIRSF002741">
    <property type="entry name" value="MppA"/>
    <property type="match status" value="1"/>
</dbReference>
<dbReference type="FunFam" id="3.90.76.10:FF:000001">
    <property type="entry name" value="Oligopeptide ABC transporter substrate-binding protein"/>
    <property type="match status" value="1"/>
</dbReference>
<dbReference type="AlphaFoldDB" id="A0A2N5GL34"/>
<dbReference type="InterPro" id="IPR030678">
    <property type="entry name" value="Peptide/Ni-bd"/>
</dbReference>
<evidence type="ECO:0000259" key="9">
    <source>
        <dbReference type="Pfam" id="PF00496"/>
    </source>
</evidence>
<dbReference type="GO" id="GO:1904680">
    <property type="term" value="F:peptide transmembrane transporter activity"/>
    <property type="evidence" value="ECO:0007669"/>
    <property type="project" value="TreeGrafter"/>
</dbReference>
<keyword evidence="5" id="KW-0571">Peptide transport</keyword>
<name>A0A2N5GL34_9BACI</name>